<dbReference type="SUPFAM" id="SSF118290">
    <property type="entry name" value="WRKY DNA-binding domain"/>
    <property type="match status" value="1"/>
</dbReference>
<dbReference type="Proteomes" id="UP000326939">
    <property type="component" value="Chromosome 4"/>
</dbReference>
<evidence type="ECO:0000313" key="9">
    <source>
        <dbReference type="Proteomes" id="UP000326939"/>
    </source>
</evidence>
<dbReference type="SMART" id="SM00774">
    <property type="entry name" value="WRKY"/>
    <property type="match status" value="1"/>
</dbReference>
<keyword evidence="4" id="KW-0804">Transcription</keyword>
<gene>
    <name evidence="8" type="ORF">DKX38_006771</name>
</gene>
<evidence type="ECO:0000256" key="1">
    <source>
        <dbReference type="ARBA" id="ARBA00004123"/>
    </source>
</evidence>
<reference evidence="9" key="1">
    <citation type="journal article" date="2019" name="Gigascience">
        <title>De novo genome assembly of the endangered Acer yangbiense, a plant species with extremely small populations endemic to Yunnan Province, China.</title>
        <authorList>
            <person name="Yang J."/>
            <person name="Wariss H.M."/>
            <person name="Tao L."/>
            <person name="Zhang R."/>
            <person name="Yun Q."/>
            <person name="Hollingsworth P."/>
            <person name="Dao Z."/>
            <person name="Luo G."/>
            <person name="Guo H."/>
            <person name="Ma Y."/>
            <person name="Sun W."/>
        </authorList>
    </citation>
    <scope>NUCLEOTIDE SEQUENCE [LARGE SCALE GENOMIC DNA]</scope>
    <source>
        <strain evidence="9">cv. br00</strain>
    </source>
</reference>
<evidence type="ECO:0000256" key="5">
    <source>
        <dbReference type="ARBA" id="ARBA00023242"/>
    </source>
</evidence>
<comment type="caution">
    <text evidence="8">The sequence shown here is derived from an EMBL/GenBank/DDBJ whole genome shotgun (WGS) entry which is preliminary data.</text>
</comment>
<evidence type="ECO:0000256" key="2">
    <source>
        <dbReference type="ARBA" id="ARBA00023015"/>
    </source>
</evidence>
<comment type="subcellular location">
    <subcellularLocation>
        <location evidence="1">Nucleus</location>
    </subcellularLocation>
</comment>
<dbReference type="Pfam" id="PF03106">
    <property type="entry name" value="WRKY"/>
    <property type="match status" value="1"/>
</dbReference>
<keyword evidence="5" id="KW-0539">Nucleus</keyword>
<dbReference type="GO" id="GO:0043565">
    <property type="term" value="F:sequence-specific DNA binding"/>
    <property type="evidence" value="ECO:0007669"/>
    <property type="project" value="InterPro"/>
</dbReference>
<evidence type="ECO:0000259" key="7">
    <source>
        <dbReference type="PROSITE" id="PS50811"/>
    </source>
</evidence>
<dbReference type="Gene3D" id="2.20.25.80">
    <property type="entry name" value="WRKY domain"/>
    <property type="match status" value="1"/>
</dbReference>
<evidence type="ECO:0000256" key="4">
    <source>
        <dbReference type="ARBA" id="ARBA00023163"/>
    </source>
</evidence>
<dbReference type="InterPro" id="IPR044810">
    <property type="entry name" value="WRKY_plant"/>
</dbReference>
<name>A0A5N5N321_9ROSI</name>
<proteinExistence type="predicted"/>
<dbReference type="EMBL" id="VDCV01000004">
    <property type="protein sequence ID" value="KAB5561814.1"/>
    <property type="molecule type" value="Genomic_DNA"/>
</dbReference>
<evidence type="ECO:0000256" key="6">
    <source>
        <dbReference type="SAM" id="MobiDB-lite"/>
    </source>
</evidence>
<keyword evidence="9" id="KW-1185">Reference proteome</keyword>
<dbReference type="GO" id="GO:0005634">
    <property type="term" value="C:nucleus"/>
    <property type="evidence" value="ECO:0007669"/>
    <property type="project" value="UniProtKB-SubCell"/>
</dbReference>
<dbReference type="InterPro" id="IPR003657">
    <property type="entry name" value="WRKY_dom"/>
</dbReference>
<organism evidence="8 9">
    <name type="scientific">Salix brachista</name>
    <dbReference type="NCBI Taxonomy" id="2182728"/>
    <lineage>
        <taxon>Eukaryota</taxon>
        <taxon>Viridiplantae</taxon>
        <taxon>Streptophyta</taxon>
        <taxon>Embryophyta</taxon>
        <taxon>Tracheophyta</taxon>
        <taxon>Spermatophyta</taxon>
        <taxon>Magnoliopsida</taxon>
        <taxon>eudicotyledons</taxon>
        <taxon>Gunneridae</taxon>
        <taxon>Pentapetalae</taxon>
        <taxon>rosids</taxon>
        <taxon>fabids</taxon>
        <taxon>Malpighiales</taxon>
        <taxon>Salicaceae</taxon>
        <taxon>Saliceae</taxon>
        <taxon>Salix</taxon>
    </lineage>
</organism>
<dbReference type="PANTHER" id="PTHR31282">
    <property type="entry name" value="WRKY TRANSCRIPTION FACTOR 21-RELATED"/>
    <property type="match status" value="1"/>
</dbReference>
<keyword evidence="3" id="KW-0238">DNA-binding</keyword>
<dbReference type="InterPro" id="IPR036576">
    <property type="entry name" value="WRKY_dom_sf"/>
</dbReference>
<dbReference type="AlphaFoldDB" id="A0A5N5N321"/>
<protein>
    <recommendedName>
        <fullName evidence="7">WRKY domain-containing protein</fullName>
    </recommendedName>
</protein>
<keyword evidence="2" id="KW-0805">Transcription regulation</keyword>
<feature type="domain" description="WRKY" evidence="7">
    <location>
        <begin position="126"/>
        <end position="189"/>
    </location>
</feature>
<evidence type="ECO:0000313" key="8">
    <source>
        <dbReference type="EMBL" id="KAB5561814.1"/>
    </source>
</evidence>
<dbReference type="GO" id="GO:0003700">
    <property type="term" value="F:DNA-binding transcription factor activity"/>
    <property type="evidence" value="ECO:0007669"/>
    <property type="project" value="InterPro"/>
</dbReference>
<evidence type="ECO:0000256" key="3">
    <source>
        <dbReference type="ARBA" id="ARBA00023125"/>
    </source>
</evidence>
<feature type="compositionally biased region" description="Basic and acidic residues" evidence="6">
    <location>
        <begin position="85"/>
        <end position="95"/>
    </location>
</feature>
<accession>A0A5N5N321</accession>
<sequence>MNSSWHENFPSSRKKAIDELLIRGQESAAQLKLVINKSVGFDESMFVEDLVKKVMNSFNSSLYILNGGEFDEVASQIPRVGSPCWDDRKTSKDSGESTGKSAAALKVKDRRGCYKRRKSVHSRTYDSSTLTDDGHGWRKYGQKVILNAKYPRNYFRCTHKYDQQCQATKQVQKIQEEPQLFRTTYYGHHTCKNLLKASQFVSDPSDHDSSILISFNDSTGEHQVSKKPDNSLLATYQTVKQECCNREDDMSMPSYDPATYYNNQGSSSDYLLSPADHDYMSRFDSGDVISGVNSSCTTSSHSLDMDGIMIESGDFDDGVFGFEL</sequence>
<dbReference type="PROSITE" id="PS50811">
    <property type="entry name" value="WRKY"/>
    <property type="match status" value="1"/>
</dbReference>
<feature type="region of interest" description="Disordered" evidence="6">
    <location>
        <begin position="84"/>
        <end position="103"/>
    </location>
</feature>